<reference evidence="10 11" key="1">
    <citation type="submission" date="2016-09" db="EMBL/GenBank/DDBJ databases">
        <title>Genome sequence of Eubacterium angustum.</title>
        <authorList>
            <person name="Poehlein A."/>
            <person name="Daniel R."/>
        </authorList>
    </citation>
    <scope>NUCLEOTIDE SEQUENCE [LARGE SCALE GENOMIC DNA]</scope>
    <source>
        <strain evidence="10 11">DSM 1989</strain>
    </source>
</reference>
<dbReference type="SUPFAM" id="SSF46894">
    <property type="entry name" value="C-terminal effector domain of the bipartite response regulators"/>
    <property type="match status" value="1"/>
</dbReference>
<dbReference type="SMART" id="SM00862">
    <property type="entry name" value="Trans_reg_C"/>
    <property type="match status" value="1"/>
</dbReference>
<feature type="domain" description="Response regulatory" evidence="8">
    <location>
        <begin position="2"/>
        <end position="115"/>
    </location>
</feature>
<evidence type="ECO:0000256" key="5">
    <source>
        <dbReference type="ARBA" id="ARBA00023163"/>
    </source>
</evidence>
<dbReference type="PANTHER" id="PTHR48111">
    <property type="entry name" value="REGULATOR OF RPOS"/>
    <property type="match status" value="1"/>
</dbReference>
<evidence type="ECO:0000313" key="11">
    <source>
        <dbReference type="Proteomes" id="UP000180254"/>
    </source>
</evidence>
<dbReference type="GO" id="GO:0005829">
    <property type="term" value="C:cytosol"/>
    <property type="evidence" value="ECO:0007669"/>
    <property type="project" value="TreeGrafter"/>
</dbReference>
<dbReference type="Pfam" id="PF00486">
    <property type="entry name" value="Trans_reg_C"/>
    <property type="match status" value="1"/>
</dbReference>
<dbReference type="CDD" id="cd17574">
    <property type="entry name" value="REC_OmpR"/>
    <property type="match status" value="1"/>
</dbReference>
<dbReference type="Gene3D" id="3.40.50.2300">
    <property type="match status" value="1"/>
</dbReference>
<keyword evidence="4 7" id="KW-0238">DNA-binding</keyword>
<dbReference type="SMART" id="SM00448">
    <property type="entry name" value="REC"/>
    <property type="match status" value="1"/>
</dbReference>
<evidence type="ECO:0000259" key="8">
    <source>
        <dbReference type="PROSITE" id="PS50110"/>
    </source>
</evidence>
<evidence type="ECO:0000313" key="10">
    <source>
        <dbReference type="EMBL" id="OHW61656.1"/>
    </source>
</evidence>
<dbReference type="InterPro" id="IPR011006">
    <property type="entry name" value="CheY-like_superfamily"/>
</dbReference>
<comment type="caution">
    <text evidence="10">The sequence shown here is derived from an EMBL/GenBank/DDBJ whole genome shotgun (WGS) entry which is preliminary data.</text>
</comment>
<accession>A0A1S1V4R4</accession>
<dbReference type="STRING" id="39480.EUAN_19760"/>
<evidence type="ECO:0000256" key="7">
    <source>
        <dbReference type="PROSITE-ProRule" id="PRU01091"/>
    </source>
</evidence>
<dbReference type="PANTHER" id="PTHR48111:SF2">
    <property type="entry name" value="RESPONSE REGULATOR SAER"/>
    <property type="match status" value="1"/>
</dbReference>
<dbReference type="InterPro" id="IPR001867">
    <property type="entry name" value="OmpR/PhoB-type_DNA-bd"/>
</dbReference>
<evidence type="ECO:0000259" key="9">
    <source>
        <dbReference type="PROSITE" id="PS51755"/>
    </source>
</evidence>
<keyword evidence="1 6" id="KW-0597">Phosphoprotein</keyword>
<feature type="modified residue" description="4-aspartylphosphate" evidence="6">
    <location>
        <position position="51"/>
    </location>
</feature>
<dbReference type="InterPro" id="IPR036388">
    <property type="entry name" value="WH-like_DNA-bd_sf"/>
</dbReference>
<dbReference type="PROSITE" id="PS51755">
    <property type="entry name" value="OMPR_PHOB"/>
    <property type="match status" value="1"/>
</dbReference>
<evidence type="ECO:0000256" key="2">
    <source>
        <dbReference type="ARBA" id="ARBA00023012"/>
    </source>
</evidence>
<dbReference type="GO" id="GO:0006355">
    <property type="term" value="P:regulation of DNA-templated transcription"/>
    <property type="evidence" value="ECO:0007669"/>
    <property type="project" value="InterPro"/>
</dbReference>
<dbReference type="Gene3D" id="6.10.250.690">
    <property type="match status" value="1"/>
</dbReference>
<feature type="DNA-binding region" description="OmpR/PhoB-type" evidence="7">
    <location>
        <begin position="128"/>
        <end position="227"/>
    </location>
</feature>
<dbReference type="GO" id="GO:0000976">
    <property type="term" value="F:transcription cis-regulatory region binding"/>
    <property type="evidence" value="ECO:0007669"/>
    <property type="project" value="TreeGrafter"/>
</dbReference>
<keyword evidence="11" id="KW-1185">Reference proteome</keyword>
<dbReference type="Proteomes" id="UP000180254">
    <property type="component" value="Unassembled WGS sequence"/>
</dbReference>
<evidence type="ECO:0000256" key="4">
    <source>
        <dbReference type="ARBA" id="ARBA00023125"/>
    </source>
</evidence>
<dbReference type="OrthoDB" id="9790454at2"/>
<proteinExistence type="predicted"/>
<name>A0A1S1V4R4_9FIRM</name>
<dbReference type="GO" id="GO:0000156">
    <property type="term" value="F:phosphorelay response regulator activity"/>
    <property type="evidence" value="ECO:0007669"/>
    <property type="project" value="TreeGrafter"/>
</dbReference>
<dbReference type="FunFam" id="1.10.10.10:FF:000018">
    <property type="entry name" value="DNA-binding response regulator ResD"/>
    <property type="match status" value="1"/>
</dbReference>
<dbReference type="PROSITE" id="PS50110">
    <property type="entry name" value="RESPONSE_REGULATORY"/>
    <property type="match status" value="1"/>
</dbReference>
<dbReference type="InterPro" id="IPR001789">
    <property type="entry name" value="Sig_transdc_resp-reg_receiver"/>
</dbReference>
<keyword evidence="3" id="KW-0805">Transcription regulation</keyword>
<dbReference type="RefSeq" id="WP_071064101.1">
    <property type="nucleotide sequence ID" value="NZ_MKIE01000009.1"/>
</dbReference>
<dbReference type="EMBL" id="MKIE01000009">
    <property type="protein sequence ID" value="OHW61656.1"/>
    <property type="molecule type" value="Genomic_DNA"/>
</dbReference>
<evidence type="ECO:0000256" key="3">
    <source>
        <dbReference type="ARBA" id="ARBA00023015"/>
    </source>
</evidence>
<dbReference type="Pfam" id="PF00072">
    <property type="entry name" value="Response_reg"/>
    <property type="match status" value="1"/>
</dbReference>
<keyword evidence="5" id="KW-0804">Transcription</keyword>
<feature type="domain" description="OmpR/PhoB-type" evidence="9">
    <location>
        <begin position="128"/>
        <end position="227"/>
    </location>
</feature>
<keyword evidence="2" id="KW-0902">Two-component regulatory system</keyword>
<sequence>MKILACDDDAEILEALNIYLSNEGYTVFKASNGAEALKVVSENEVQLIIMDVMMPVMDGLRAVMKIRESQNIPVIMLSAKSEDTDKIMGLNMGADDYMTKPFNPLELIARVKSQLRRYTSLGSLEKKTSVYTTGGLSIDDEQKSVSVDGEEVQLTPVQYKILLLLASNAGKVFSIDEIYESVWNETSFSSENTVAVHIRRIREKIEINPKEPKYLKVVWGIGYKVEKL</sequence>
<dbReference type="InterPro" id="IPR039420">
    <property type="entry name" value="WalR-like"/>
</dbReference>
<dbReference type="FunFam" id="3.40.50.2300:FF:000001">
    <property type="entry name" value="DNA-binding response regulator PhoB"/>
    <property type="match status" value="1"/>
</dbReference>
<protein>
    <submittedName>
        <fullName evidence="10">Transcriptional regulatory protein SrrA</fullName>
    </submittedName>
</protein>
<evidence type="ECO:0000256" key="6">
    <source>
        <dbReference type="PROSITE-ProRule" id="PRU00169"/>
    </source>
</evidence>
<dbReference type="Gene3D" id="1.10.10.10">
    <property type="entry name" value="Winged helix-like DNA-binding domain superfamily/Winged helix DNA-binding domain"/>
    <property type="match status" value="1"/>
</dbReference>
<dbReference type="SUPFAM" id="SSF52172">
    <property type="entry name" value="CheY-like"/>
    <property type="match status" value="1"/>
</dbReference>
<dbReference type="InterPro" id="IPR016032">
    <property type="entry name" value="Sig_transdc_resp-reg_C-effctor"/>
</dbReference>
<dbReference type="AlphaFoldDB" id="A0A1S1V4R4"/>
<evidence type="ECO:0000256" key="1">
    <source>
        <dbReference type="ARBA" id="ARBA00022553"/>
    </source>
</evidence>
<organism evidence="10 11">
    <name type="scientific">Andreesenia angusta</name>
    <dbReference type="NCBI Taxonomy" id="39480"/>
    <lineage>
        <taxon>Bacteria</taxon>
        <taxon>Bacillati</taxon>
        <taxon>Bacillota</taxon>
        <taxon>Tissierellia</taxon>
        <taxon>Tissierellales</taxon>
        <taxon>Gottschalkiaceae</taxon>
        <taxon>Andreesenia</taxon>
    </lineage>
</organism>
<dbReference type="GO" id="GO:0032993">
    <property type="term" value="C:protein-DNA complex"/>
    <property type="evidence" value="ECO:0007669"/>
    <property type="project" value="TreeGrafter"/>
</dbReference>
<dbReference type="CDD" id="cd00383">
    <property type="entry name" value="trans_reg_C"/>
    <property type="match status" value="1"/>
</dbReference>
<gene>
    <name evidence="10" type="primary">srrA_2</name>
    <name evidence="10" type="ORF">EUAN_19760</name>
</gene>